<dbReference type="Proteomes" id="UP000799755">
    <property type="component" value="Unassembled WGS sequence"/>
</dbReference>
<dbReference type="EMBL" id="MU003504">
    <property type="protein sequence ID" value="KAF2471659.1"/>
    <property type="molecule type" value="Genomic_DNA"/>
</dbReference>
<organism evidence="1 2">
    <name type="scientific">Lindgomyces ingoldianus</name>
    <dbReference type="NCBI Taxonomy" id="673940"/>
    <lineage>
        <taxon>Eukaryota</taxon>
        <taxon>Fungi</taxon>
        <taxon>Dikarya</taxon>
        <taxon>Ascomycota</taxon>
        <taxon>Pezizomycotina</taxon>
        <taxon>Dothideomycetes</taxon>
        <taxon>Pleosporomycetidae</taxon>
        <taxon>Pleosporales</taxon>
        <taxon>Lindgomycetaceae</taxon>
        <taxon>Lindgomyces</taxon>
    </lineage>
</organism>
<gene>
    <name evidence="1" type="ORF">BDR25DRAFT_222362</name>
</gene>
<sequence>MRIPQGILLFSLFGLGHSHFVLQKPTSLGFDDDAESTGPCGGFTATDRSKGVTDWPIAGSSIEILTTHTTATWNFKAALVSNTSNWVPLTPPLIQTAGVGTLCEPQIPGLKGWVGKPAVLQVSQSGHDGNLYQCAAIQFVTGGLATPGSSCTNSTGIAVKW</sequence>
<evidence type="ECO:0000313" key="2">
    <source>
        <dbReference type="Proteomes" id="UP000799755"/>
    </source>
</evidence>
<proteinExistence type="predicted"/>
<name>A0ACB6QXE5_9PLEO</name>
<evidence type="ECO:0000313" key="1">
    <source>
        <dbReference type="EMBL" id="KAF2471659.1"/>
    </source>
</evidence>
<comment type="caution">
    <text evidence="1">The sequence shown here is derived from an EMBL/GenBank/DDBJ whole genome shotgun (WGS) entry which is preliminary data.</text>
</comment>
<reference evidence="1" key="1">
    <citation type="journal article" date="2020" name="Stud. Mycol.">
        <title>101 Dothideomycetes genomes: a test case for predicting lifestyles and emergence of pathogens.</title>
        <authorList>
            <person name="Haridas S."/>
            <person name="Albert R."/>
            <person name="Binder M."/>
            <person name="Bloem J."/>
            <person name="Labutti K."/>
            <person name="Salamov A."/>
            <person name="Andreopoulos B."/>
            <person name="Baker S."/>
            <person name="Barry K."/>
            <person name="Bills G."/>
            <person name="Bluhm B."/>
            <person name="Cannon C."/>
            <person name="Castanera R."/>
            <person name="Culley D."/>
            <person name="Daum C."/>
            <person name="Ezra D."/>
            <person name="Gonzalez J."/>
            <person name="Henrissat B."/>
            <person name="Kuo A."/>
            <person name="Liang C."/>
            <person name="Lipzen A."/>
            <person name="Lutzoni F."/>
            <person name="Magnuson J."/>
            <person name="Mondo S."/>
            <person name="Nolan M."/>
            <person name="Ohm R."/>
            <person name="Pangilinan J."/>
            <person name="Park H.-J."/>
            <person name="Ramirez L."/>
            <person name="Alfaro M."/>
            <person name="Sun H."/>
            <person name="Tritt A."/>
            <person name="Yoshinaga Y."/>
            <person name="Zwiers L.-H."/>
            <person name="Turgeon B."/>
            <person name="Goodwin S."/>
            <person name="Spatafora J."/>
            <person name="Crous P."/>
            <person name="Grigoriev I."/>
        </authorList>
    </citation>
    <scope>NUCLEOTIDE SEQUENCE</scope>
    <source>
        <strain evidence="1">ATCC 200398</strain>
    </source>
</reference>
<protein>
    <submittedName>
        <fullName evidence="1">Uncharacterized protein</fullName>
    </submittedName>
</protein>
<accession>A0ACB6QXE5</accession>
<keyword evidence="2" id="KW-1185">Reference proteome</keyword>